<feature type="transmembrane region" description="Helical" evidence="1">
    <location>
        <begin position="147"/>
        <end position="165"/>
    </location>
</feature>
<evidence type="ECO:0000313" key="4">
    <source>
        <dbReference type="EMBL" id="KST70494.1"/>
    </source>
</evidence>
<dbReference type="EMBL" id="LMTZ01000001">
    <property type="protein sequence ID" value="KST70494.1"/>
    <property type="molecule type" value="Genomic_DNA"/>
</dbReference>
<keyword evidence="1" id="KW-0812">Transmembrane</keyword>
<dbReference type="SUPFAM" id="SSF48317">
    <property type="entry name" value="Acid phosphatase/Vanadium-dependent haloperoxidase"/>
    <property type="match status" value="1"/>
</dbReference>
<protein>
    <submittedName>
        <fullName evidence="4">Phosphoesterase</fullName>
    </submittedName>
</protein>
<evidence type="ECO:0000259" key="2">
    <source>
        <dbReference type="SMART" id="SM00014"/>
    </source>
</evidence>
<dbReference type="Proteomes" id="UP000053372">
    <property type="component" value="Unassembled WGS sequence"/>
</dbReference>
<keyword evidence="5" id="KW-1185">Reference proteome</keyword>
<dbReference type="AlphaFoldDB" id="A0A0V8A163"/>
<feature type="transmembrane region" description="Helical" evidence="1">
    <location>
        <begin position="172"/>
        <end position="196"/>
    </location>
</feature>
<gene>
    <name evidence="3" type="ORF">BC008_21695</name>
    <name evidence="4" type="ORF">BC008_45645</name>
</gene>
<feature type="transmembrane region" description="Helical" evidence="1">
    <location>
        <begin position="202"/>
        <end position="222"/>
    </location>
</feature>
<feature type="transmembrane region" description="Helical" evidence="1">
    <location>
        <begin position="80"/>
        <end position="99"/>
    </location>
</feature>
<dbReference type="Gene3D" id="1.20.144.10">
    <property type="entry name" value="Phosphatidic acid phosphatase type 2/haloperoxidase"/>
    <property type="match status" value="1"/>
</dbReference>
<evidence type="ECO:0000313" key="3">
    <source>
        <dbReference type="EMBL" id="KST65417.1"/>
    </source>
</evidence>
<accession>A0A0V8A163</accession>
<proteinExistence type="predicted"/>
<dbReference type="InterPro" id="IPR036938">
    <property type="entry name" value="PAP2/HPO_sf"/>
</dbReference>
<feature type="domain" description="Phosphatidic acid phosphatase type 2/haloperoxidase" evidence="2">
    <location>
        <begin position="109"/>
        <end position="217"/>
    </location>
</feature>
<dbReference type="PANTHER" id="PTHR14969:SF13">
    <property type="entry name" value="AT30094P"/>
    <property type="match status" value="1"/>
</dbReference>
<comment type="caution">
    <text evidence="4">The sequence shown here is derived from an EMBL/GenBank/DDBJ whole genome shotgun (WGS) entry which is preliminary data.</text>
</comment>
<keyword evidence="1" id="KW-1133">Transmembrane helix</keyword>
<dbReference type="Pfam" id="PF01569">
    <property type="entry name" value="PAP2"/>
    <property type="match status" value="1"/>
</dbReference>
<dbReference type="SMART" id="SM00014">
    <property type="entry name" value="acidPPc"/>
    <property type="match status" value="1"/>
</dbReference>
<evidence type="ECO:0000256" key="1">
    <source>
        <dbReference type="SAM" id="Phobius"/>
    </source>
</evidence>
<feature type="transmembrane region" description="Helical" evidence="1">
    <location>
        <begin position="20"/>
        <end position="40"/>
    </location>
</feature>
<evidence type="ECO:0000313" key="5">
    <source>
        <dbReference type="Proteomes" id="UP000053372"/>
    </source>
</evidence>
<dbReference type="OrthoDB" id="9789113at2"/>
<name>A0A0V8A163_9CYAN</name>
<feature type="transmembrane region" description="Helical" evidence="1">
    <location>
        <begin position="108"/>
        <end position="127"/>
    </location>
</feature>
<sequence>MLRKLIDFWFSRVHPHLISLIATVGVTGLATCLLVIYLLAQLSEEVWEKEAFAFDKAILLWIHQYANPTWDSIMLSITKIGDPIILVTVVGVTFITLLWKRYPQEAKIFGFHVLGATVLSYSLKFAFSKQRPQLWEQLITEKSYSYPSGHALGSMVLYGFIAYLLASHYPKFAIIIYSFAVILIGAVGLSRLYLGVHWPTDVFAGYGVGYLWVMFSITVLKLQKLRQPSEI</sequence>
<reference evidence="4 5" key="1">
    <citation type="journal article" date="2015" name="Genome Announc.">
        <title>Draft Genome of the Euendolithic (true boring) Cyanobacterium Mastigocoleus testarum strain BC008.</title>
        <authorList>
            <person name="Guida B.S."/>
            <person name="Garcia-Pichel F."/>
        </authorList>
    </citation>
    <scope>NUCLEOTIDE SEQUENCE [LARGE SCALE GENOMIC DNA]</scope>
    <source>
        <strain evidence="4 5">BC008</strain>
    </source>
</reference>
<dbReference type="CDD" id="cd03392">
    <property type="entry name" value="PAP2_like_2"/>
    <property type="match status" value="1"/>
</dbReference>
<dbReference type="EMBL" id="LMTZ01000108">
    <property type="protein sequence ID" value="KST65417.1"/>
    <property type="molecule type" value="Genomic_DNA"/>
</dbReference>
<dbReference type="InterPro" id="IPR000326">
    <property type="entry name" value="PAP2/HPO"/>
</dbReference>
<keyword evidence="1" id="KW-0472">Membrane</keyword>
<dbReference type="PANTHER" id="PTHR14969">
    <property type="entry name" value="SPHINGOSINE-1-PHOSPHATE PHOSPHOHYDROLASE"/>
    <property type="match status" value="1"/>
</dbReference>
<organism evidence="4 5">
    <name type="scientific">Mastigocoleus testarum BC008</name>
    <dbReference type="NCBI Taxonomy" id="371196"/>
    <lineage>
        <taxon>Bacteria</taxon>
        <taxon>Bacillati</taxon>
        <taxon>Cyanobacteriota</taxon>
        <taxon>Cyanophyceae</taxon>
        <taxon>Nostocales</taxon>
        <taxon>Hapalosiphonaceae</taxon>
        <taxon>Mastigocoleus</taxon>
    </lineage>
</organism>